<keyword evidence="11 13" id="KW-0472">Membrane</keyword>
<dbReference type="PANTHER" id="PTHR10160">
    <property type="entry name" value="NAD(P) TRANSHYDROGENASE"/>
    <property type="match status" value="1"/>
</dbReference>
<dbReference type="GO" id="GO:0005886">
    <property type="term" value="C:plasma membrane"/>
    <property type="evidence" value="ECO:0007669"/>
    <property type="project" value="UniProtKB-SubCell"/>
</dbReference>
<dbReference type="RefSeq" id="WP_160633885.1">
    <property type="nucleotide sequence ID" value="NZ_WWNE01000012.1"/>
</dbReference>
<dbReference type="GO" id="GO:0006740">
    <property type="term" value="P:NADPH regeneration"/>
    <property type="evidence" value="ECO:0007669"/>
    <property type="project" value="TreeGrafter"/>
</dbReference>
<keyword evidence="4" id="KW-1003">Cell membrane</keyword>
<dbReference type="GO" id="GO:0008750">
    <property type="term" value="F:proton-translocating NAD(P)+ transhydrogenase activity"/>
    <property type="evidence" value="ECO:0007669"/>
    <property type="project" value="UniProtKB-EC"/>
</dbReference>
<feature type="transmembrane region" description="Helical" evidence="13">
    <location>
        <begin position="42"/>
        <end position="59"/>
    </location>
</feature>
<evidence type="ECO:0000259" key="14">
    <source>
        <dbReference type="Pfam" id="PF12769"/>
    </source>
</evidence>
<dbReference type="Proteomes" id="UP000470771">
    <property type="component" value="Unassembled WGS sequence"/>
</dbReference>
<evidence type="ECO:0000256" key="7">
    <source>
        <dbReference type="ARBA" id="ARBA00022857"/>
    </source>
</evidence>
<dbReference type="InterPro" id="IPR024605">
    <property type="entry name" value="NADP_transhyd_a_C"/>
</dbReference>
<feature type="domain" description="NAD(P) transhydrogenase alpha subunit C-terminal" evidence="14">
    <location>
        <begin position="14"/>
        <end position="97"/>
    </location>
</feature>
<evidence type="ECO:0000256" key="2">
    <source>
        <dbReference type="ARBA" id="ARBA00004429"/>
    </source>
</evidence>
<keyword evidence="9 13" id="KW-1133">Transmembrane helix</keyword>
<sequence>MLDSFYLSPIDGWYVIVLSILIGLEVIKNVPSVLHTPLMSGANAISGIILIGGAIQLLSTPLTEVSTLIVASLAVLIGTINVSGGFFVTNRMLSMFIKKKK</sequence>
<proteinExistence type="predicted"/>
<reference evidence="15 16" key="1">
    <citation type="submission" date="2019-12" db="EMBL/GenBank/DDBJ databases">
        <authorList>
            <person name="Zhao J."/>
        </authorList>
    </citation>
    <scope>NUCLEOTIDE SEQUENCE [LARGE SCALE GENOMIC DNA]</scope>
    <source>
        <strain evidence="15 16">S-15</strain>
    </source>
</reference>
<evidence type="ECO:0000256" key="4">
    <source>
        <dbReference type="ARBA" id="ARBA00022475"/>
    </source>
</evidence>
<keyword evidence="10" id="KW-0520">NAD</keyword>
<feature type="transmembrane region" description="Helical" evidence="13">
    <location>
        <begin position="12"/>
        <end position="30"/>
    </location>
</feature>
<accession>A0A6N9NNE3</accession>
<name>A0A6N9NNE3_9FLAO</name>
<keyword evidence="8" id="KW-1278">Translocase</keyword>
<feature type="transmembrane region" description="Helical" evidence="13">
    <location>
        <begin position="65"/>
        <end position="89"/>
    </location>
</feature>
<dbReference type="GO" id="GO:0050661">
    <property type="term" value="F:NADP binding"/>
    <property type="evidence" value="ECO:0007669"/>
    <property type="project" value="TreeGrafter"/>
</dbReference>
<organism evidence="15 16">
    <name type="scientific">Acidiluteibacter ferrifornacis</name>
    <dbReference type="NCBI Taxonomy" id="2692424"/>
    <lineage>
        <taxon>Bacteria</taxon>
        <taxon>Pseudomonadati</taxon>
        <taxon>Bacteroidota</taxon>
        <taxon>Flavobacteriia</taxon>
        <taxon>Flavobacteriales</taxon>
        <taxon>Cryomorphaceae</taxon>
        <taxon>Acidiluteibacter</taxon>
    </lineage>
</organism>
<evidence type="ECO:0000256" key="13">
    <source>
        <dbReference type="SAM" id="Phobius"/>
    </source>
</evidence>
<comment type="subcellular location">
    <subcellularLocation>
        <location evidence="2">Cell inner membrane</location>
        <topology evidence="2">Multi-pass membrane protein</topology>
    </subcellularLocation>
</comment>
<evidence type="ECO:0000256" key="8">
    <source>
        <dbReference type="ARBA" id="ARBA00022967"/>
    </source>
</evidence>
<dbReference type="AlphaFoldDB" id="A0A6N9NNE3"/>
<gene>
    <name evidence="15" type="ORF">GQN54_12455</name>
</gene>
<evidence type="ECO:0000256" key="1">
    <source>
        <dbReference type="ARBA" id="ARBA00003943"/>
    </source>
</evidence>
<keyword evidence="7" id="KW-0521">NADP</keyword>
<keyword evidence="5" id="KW-0997">Cell inner membrane</keyword>
<comment type="catalytic activity">
    <reaction evidence="12">
        <text>NAD(+) + NADPH + H(+)(in) = NADH + NADP(+) + H(+)(out)</text>
        <dbReference type="Rhea" id="RHEA:47992"/>
        <dbReference type="ChEBI" id="CHEBI:15378"/>
        <dbReference type="ChEBI" id="CHEBI:57540"/>
        <dbReference type="ChEBI" id="CHEBI:57783"/>
        <dbReference type="ChEBI" id="CHEBI:57945"/>
        <dbReference type="ChEBI" id="CHEBI:58349"/>
        <dbReference type="EC" id="7.1.1.1"/>
    </reaction>
</comment>
<evidence type="ECO:0000256" key="12">
    <source>
        <dbReference type="ARBA" id="ARBA00048202"/>
    </source>
</evidence>
<evidence type="ECO:0000256" key="6">
    <source>
        <dbReference type="ARBA" id="ARBA00022692"/>
    </source>
</evidence>
<comment type="caution">
    <text evidence="15">The sequence shown here is derived from an EMBL/GenBank/DDBJ whole genome shotgun (WGS) entry which is preliminary data.</text>
</comment>
<dbReference type="Pfam" id="PF12769">
    <property type="entry name" value="PNTB_4TM"/>
    <property type="match status" value="1"/>
</dbReference>
<evidence type="ECO:0000256" key="5">
    <source>
        <dbReference type="ARBA" id="ARBA00022519"/>
    </source>
</evidence>
<evidence type="ECO:0000256" key="11">
    <source>
        <dbReference type="ARBA" id="ARBA00023136"/>
    </source>
</evidence>
<evidence type="ECO:0000313" key="15">
    <source>
        <dbReference type="EMBL" id="NBG66931.1"/>
    </source>
</evidence>
<evidence type="ECO:0000256" key="10">
    <source>
        <dbReference type="ARBA" id="ARBA00023027"/>
    </source>
</evidence>
<keyword evidence="16" id="KW-1185">Reference proteome</keyword>
<evidence type="ECO:0000313" key="16">
    <source>
        <dbReference type="Proteomes" id="UP000470771"/>
    </source>
</evidence>
<evidence type="ECO:0000256" key="3">
    <source>
        <dbReference type="ARBA" id="ARBA00012943"/>
    </source>
</evidence>
<dbReference type="EC" id="7.1.1.1" evidence="3"/>
<keyword evidence="6 13" id="KW-0812">Transmembrane</keyword>
<evidence type="ECO:0000256" key="9">
    <source>
        <dbReference type="ARBA" id="ARBA00022989"/>
    </source>
</evidence>
<protein>
    <recommendedName>
        <fullName evidence="3">proton-translocating NAD(P)(+) transhydrogenase</fullName>
        <ecNumber evidence="3">7.1.1.1</ecNumber>
    </recommendedName>
</protein>
<dbReference type="PANTHER" id="PTHR10160:SF19">
    <property type="entry name" value="PROTON-TRANSLOCATING NAD(P)(+) TRANSHYDROGENASE"/>
    <property type="match status" value="1"/>
</dbReference>
<dbReference type="EMBL" id="WWNE01000012">
    <property type="protein sequence ID" value="NBG66931.1"/>
    <property type="molecule type" value="Genomic_DNA"/>
</dbReference>
<comment type="function">
    <text evidence="1">The transhydrogenation between NADH and NADP is coupled to respiration and ATP hydrolysis and functions as a proton pump across the membrane.</text>
</comment>